<dbReference type="InterPro" id="IPR017850">
    <property type="entry name" value="Alkaline_phosphatase_core_sf"/>
</dbReference>
<dbReference type="RefSeq" id="WP_243651921.1">
    <property type="nucleotide sequence ID" value="NZ_SLZU01000008.1"/>
</dbReference>
<name>A0A4R3JAP7_9RHOB</name>
<evidence type="ECO:0000313" key="3">
    <source>
        <dbReference type="EMBL" id="TCS62722.1"/>
    </source>
</evidence>
<keyword evidence="1" id="KW-1133">Transmembrane helix</keyword>
<feature type="domain" description="Sulfatase N-terminal" evidence="2">
    <location>
        <begin position="231"/>
        <end position="476"/>
    </location>
</feature>
<sequence length="538" mass="58447">MRTRLRLATCLGLAAIFMHLVLVLPDRPDGFRLHIFATLALELPVLLLGALALGRRAQWPAAFIACALMVLTALRIADIAALEVFGRRFDPVVDMNLVSAAMRLVAGGFGIAAAVALTVAIVVALMLFGWLVYHAIGRWARAGAALSRSARIGAGSLALALAVLPVAETATALNDWDGWDPPGSSRASRLAIEEVLSFRRSRAALTEFKAAAAHDPWRDRTGALAQLHGRDVVIIFIESYGRAAFDNPGYEARHRATLMAGMAKLERAGLDMRSGWLASPVQGGQSWLAHATIASGLEIEDQRRYGALLSSPRLTLYDIATRAGYDTLAVAPAIVLPWPEGPQFGFGHILEAADLGYAGPPFNWVTMPDQYTLAAFERLAPRSKPLMTEIALISSHAPWTPVAELVPWDMVADGRIFADMAGAGPTPREVWSNRETIRRHYGLSLDYAIQTVLDWAALPRMQQPLVIVLGDHQAAATISQKGGMDVPMHLIGPPETITLFDNWGWTKGLEPDADLPTWPMNRFRDRFLDATSVPEGQL</sequence>
<dbReference type="SUPFAM" id="SSF53649">
    <property type="entry name" value="Alkaline phosphatase-like"/>
    <property type="match status" value="1"/>
</dbReference>
<dbReference type="AlphaFoldDB" id="A0A4R3JAP7"/>
<protein>
    <submittedName>
        <fullName evidence="3">Sulfatase-like protein</fullName>
    </submittedName>
</protein>
<keyword evidence="1" id="KW-0472">Membrane</keyword>
<organism evidence="3 4">
    <name type="scientific">Primorskyibacter sedentarius</name>
    <dbReference type="NCBI Taxonomy" id="745311"/>
    <lineage>
        <taxon>Bacteria</taxon>
        <taxon>Pseudomonadati</taxon>
        <taxon>Pseudomonadota</taxon>
        <taxon>Alphaproteobacteria</taxon>
        <taxon>Rhodobacterales</taxon>
        <taxon>Roseobacteraceae</taxon>
        <taxon>Primorskyibacter</taxon>
    </lineage>
</organism>
<feature type="transmembrane region" description="Helical" evidence="1">
    <location>
        <begin position="105"/>
        <end position="133"/>
    </location>
</feature>
<keyword evidence="4" id="KW-1185">Reference proteome</keyword>
<dbReference type="Gene3D" id="3.40.720.10">
    <property type="entry name" value="Alkaline Phosphatase, subunit A"/>
    <property type="match status" value="1"/>
</dbReference>
<feature type="transmembrane region" description="Helical" evidence="1">
    <location>
        <begin position="33"/>
        <end position="54"/>
    </location>
</feature>
<evidence type="ECO:0000256" key="1">
    <source>
        <dbReference type="SAM" id="Phobius"/>
    </source>
</evidence>
<comment type="caution">
    <text evidence="3">The sequence shown here is derived from an EMBL/GenBank/DDBJ whole genome shotgun (WGS) entry which is preliminary data.</text>
</comment>
<evidence type="ECO:0000259" key="2">
    <source>
        <dbReference type="Pfam" id="PF00884"/>
    </source>
</evidence>
<evidence type="ECO:0000313" key="4">
    <source>
        <dbReference type="Proteomes" id="UP000295696"/>
    </source>
</evidence>
<dbReference type="Proteomes" id="UP000295696">
    <property type="component" value="Unassembled WGS sequence"/>
</dbReference>
<dbReference type="InterPro" id="IPR000917">
    <property type="entry name" value="Sulfatase_N"/>
</dbReference>
<keyword evidence="1" id="KW-0812">Transmembrane</keyword>
<dbReference type="Pfam" id="PF00884">
    <property type="entry name" value="Sulfatase"/>
    <property type="match status" value="1"/>
</dbReference>
<reference evidence="3 4" key="1">
    <citation type="submission" date="2019-03" db="EMBL/GenBank/DDBJ databases">
        <title>Genomic Encyclopedia of Type Strains, Phase IV (KMG-IV): sequencing the most valuable type-strain genomes for metagenomic binning, comparative biology and taxonomic classification.</title>
        <authorList>
            <person name="Goeker M."/>
        </authorList>
    </citation>
    <scope>NUCLEOTIDE SEQUENCE [LARGE SCALE GENOMIC DNA]</scope>
    <source>
        <strain evidence="3 4">DSM 104836</strain>
    </source>
</reference>
<feature type="transmembrane region" description="Helical" evidence="1">
    <location>
        <begin position="61"/>
        <end position="85"/>
    </location>
</feature>
<gene>
    <name evidence="3" type="ORF">EDD52_10816</name>
</gene>
<accession>A0A4R3JAP7</accession>
<proteinExistence type="predicted"/>
<dbReference type="EMBL" id="SLZU01000008">
    <property type="protein sequence ID" value="TCS62722.1"/>
    <property type="molecule type" value="Genomic_DNA"/>
</dbReference>